<keyword evidence="4 6" id="KW-0472">Membrane</keyword>
<organism evidence="7 8">
    <name type="scientific">Pleionea mediterranea</name>
    <dbReference type="NCBI Taxonomy" id="523701"/>
    <lineage>
        <taxon>Bacteria</taxon>
        <taxon>Pseudomonadati</taxon>
        <taxon>Pseudomonadota</taxon>
        <taxon>Gammaproteobacteria</taxon>
        <taxon>Oceanospirillales</taxon>
        <taxon>Pleioneaceae</taxon>
        <taxon>Pleionea</taxon>
    </lineage>
</organism>
<dbReference type="NCBIfam" id="NF033768">
    <property type="entry name" value="myxo_SS_tail"/>
    <property type="match status" value="1"/>
</dbReference>
<dbReference type="Gene3D" id="3.30.1150.10">
    <property type="match status" value="1"/>
</dbReference>
<evidence type="ECO:0000313" key="7">
    <source>
        <dbReference type="EMBL" id="PWK53423.1"/>
    </source>
</evidence>
<dbReference type="RefSeq" id="WP_170115147.1">
    <property type="nucleotide sequence ID" value="NZ_QGGU01000003.1"/>
</dbReference>
<dbReference type="GO" id="GO:0016020">
    <property type="term" value="C:membrane"/>
    <property type="evidence" value="ECO:0007669"/>
    <property type="project" value="UniProtKB-SubCell"/>
</dbReference>
<name>A0A316FYC2_9GAMM</name>
<evidence type="ECO:0000313" key="8">
    <source>
        <dbReference type="Proteomes" id="UP000245790"/>
    </source>
</evidence>
<reference evidence="7 8" key="1">
    <citation type="submission" date="2018-05" db="EMBL/GenBank/DDBJ databases">
        <title>Genomic Encyclopedia of Type Strains, Phase IV (KMG-IV): sequencing the most valuable type-strain genomes for metagenomic binning, comparative biology and taxonomic classification.</title>
        <authorList>
            <person name="Goeker M."/>
        </authorList>
    </citation>
    <scope>NUCLEOTIDE SEQUENCE [LARGE SCALE GENOMIC DNA]</scope>
    <source>
        <strain evidence="7 8">DSM 25350</strain>
    </source>
</reference>
<dbReference type="Proteomes" id="UP000245790">
    <property type="component" value="Unassembled WGS sequence"/>
</dbReference>
<evidence type="ECO:0000256" key="3">
    <source>
        <dbReference type="ARBA" id="ARBA00022989"/>
    </source>
</evidence>
<evidence type="ECO:0000256" key="4">
    <source>
        <dbReference type="ARBA" id="ARBA00023136"/>
    </source>
</evidence>
<feature type="region of interest" description="Disordered" evidence="5">
    <location>
        <begin position="82"/>
        <end position="132"/>
    </location>
</feature>
<dbReference type="InterPro" id="IPR049806">
    <property type="entry name" value="MasK-like_C"/>
</dbReference>
<keyword evidence="8" id="KW-1185">Reference proteome</keyword>
<dbReference type="NCBIfam" id="TIGR01352">
    <property type="entry name" value="tonB_Cterm"/>
    <property type="match status" value="1"/>
</dbReference>
<gene>
    <name evidence="7" type="ORF">C8D97_103250</name>
</gene>
<feature type="compositionally biased region" description="Basic and acidic residues" evidence="5">
    <location>
        <begin position="89"/>
        <end position="111"/>
    </location>
</feature>
<evidence type="ECO:0000256" key="1">
    <source>
        <dbReference type="ARBA" id="ARBA00004167"/>
    </source>
</evidence>
<evidence type="ECO:0000256" key="5">
    <source>
        <dbReference type="SAM" id="MobiDB-lite"/>
    </source>
</evidence>
<feature type="compositionally biased region" description="Basic and acidic residues" evidence="5">
    <location>
        <begin position="120"/>
        <end position="132"/>
    </location>
</feature>
<evidence type="ECO:0000256" key="6">
    <source>
        <dbReference type="SAM" id="Phobius"/>
    </source>
</evidence>
<evidence type="ECO:0000256" key="2">
    <source>
        <dbReference type="ARBA" id="ARBA00022692"/>
    </source>
</evidence>
<accession>A0A316FYC2</accession>
<proteinExistence type="predicted"/>
<comment type="caution">
    <text evidence="7">The sequence shown here is derived from an EMBL/GenBank/DDBJ whole genome shotgun (WGS) entry which is preliminary data.</text>
</comment>
<dbReference type="EMBL" id="QGGU01000003">
    <property type="protein sequence ID" value="PWK53423.1"/>
    <property type="molecule type" value="Genomic_DNA"/>
</dbReference>
<dbReference type="SUPFAM" id="SSF74653">
    <property type="entry name" value="TolA/TonB C-terminal domain"/>
    <property type="match status" value="1"/>
</dbReference>
<keyword evidence="2 6" id="KW-0812">Transmembrane</keyword>
<dbReference type="AlphaFoldDB" id="A0A316FYC2"/>
<comment type="subcellular location">
    <subcellularLocation>
        <location evidence="1">Membrane</location>
        <topology evidence="1">Single-pass membrane protein</topology>
    </subcellularLocation>
</comment>
<dbReference type="InterPro" id="IPR006260">
    <property type="entry name" value="TonB/TolA_C"/>
</dbReference>
<feature type="transmembrane region" description="Helical" evidence="6">
    <location>
        <begin position="37"/>
        <end position="55"/>
    </location>
</feature>
<keyword evidence="3 6" id="KW-1133">Transmembrane helix</keyword>
<protein>
    <submittedName>
        <fullName evidence="7">Outer membrane transport energization protein TonB</fullName>
    </submittedName>
</protein>
<sequence length="327" mass="35960">MNAPRLKNQVISSRYPQVEMMLAWEQPEQESKRFRKIVISILIVCLIFGVIIPWIDVPKDVRVINKVPDRLVKLVLEQKKVKPPPVEPELPKEEPKEEPEEKKPEEKKPEEPEPTPEPEEIAKQPDSKSAKEVAKEKAAVFDVFADLRDSETVTQLTEDTNLTTAGTTETEATREIIGDSAMADSGGINVSKASTSQGGGGALKGKGTTAVTSKIKGVAAKAKSKSSSGKGSVRTSENIQLTFDRNQGRIFTAYNRALRKNPSLQGTVVFKLRIEPSGNVSNVSIVSSQLNDPKLEKRLVFAIKRLDFGAMNVAVWEGNYPVVFAPQ</sequence>